<dbReference type="Proteomes" id="UP000766486">
    <property type="component" value="Unassembled WGS sequence"/>
</dbReference>
<dbReference type="InterPro" id="IPR010610">
    <property type="entry name" value="EryCIII-like_C"/>
</dbReference>
<dbReference type="PANTHER" id="PTHR48050">
    <property type="entry name" value="STEROL 3-BETA-GLUCOSYLTRANSFERASE"/>
    <property type="match status" value="1"/>
</dbReference>
<dbReference type="EMBL" id="CABFNS010000698">
    <property type="protein sequence ID" value="VUC22991.1"/>
    <property type="molecule type" value="Genomic_DNA"/>
</dbReference>
<dbReference type="Pfam" id="PF06722">
    <property type="entry name" value="EryCIII-like_C"/>
    <property type="match status" value="1"/>
</dbReference>
<dbReference type="Gene3D" id="3.40.50.2000">
    <property type="entry name" value="Glycogen Phosphorylase B"/>
    <property type="match status" value="1"/>
</dbReference>
<keyword evidence="4" id="KW-1185">Reference proteome</keyword>
<evidence type="ECO:0000313" key="3">
    <source>
        <dbReference type="EMBL" id="VUC22991.1"/>
    </source>
</evidence>
<comment type="caution">
    <text evidence="3">The sequence shown here is derived from an EMBL/GenBank/DDBJ whole genome shotgun (WGS) entry which is preliminary data.</text>
</comment>
<evidence type="ECO:0000259" key="2">
    <source>
        <dbReference type="Pfam" id="PF06722"/>
    </source>
</evidence>
<feature type="domain" description="Erythromycin biosynthesis protein CIII-like C-terminal" evidence="2">
    <location>
        <begin position="388"/>
        <end position="491"/>
    </location>
</feature>
<feature type="signal peptide" evidence="1">
    <location>
        <begin position="1"/>
        <end position="18"/>
    </location>
</feature>
<feature type="chain" id="PRO_5045426101" description="Erythromycin biosynthesis protein CIII-like C-terminal domain-containing protein" evidence="1">
    <location>
        <begin position="19"/>
        <end position="514"/>
    </location>
</feature>
<keyword evidence="1" id="KW-0732">Signal</keyword>
<evidence type="ECO:0000256" key="1">
    <source>
        <dbReference type="SAM" id="SignalP"/>
    </source>
</evidence>
<evidence type="ECO:0000313" key="4">
    <source>
        <dbReference type="Proteomes" id="UP000766486"/>
    </source>
</evidence>
<organism evidence="3 4">
    <name type="scientific">Bionectria ochroleuca</name>
    <name type="common">Gliocladium roseum</name>
    <dbReference type="NCBI Taxonomy" id="29856"/>
    <lineage>
        <taxon>Eukaryota</taxon>
        <taxon>Fungi</taxon>
        <taxon>Dikarya</taxon>
        <taxon>Ascomycota</taxon>
        <taxon>Pezizomycotina</taxon>
        <taxon>Sordariomycetes</taxon>
        <taxon>Hypocreomycetidae</taxon>
        <taxon>Hypocreales</taxon>
        <taxon>Bionectriaceae</taxon>
        <taxon>Clonostachys</taxon>
    </lineage>
</organism>
<accession>A0ABY6TWD8</accession>
<protein>
    <recommendedName>
        <fullName evidence="2">Erythromycin biosynthesis protein CIII-like C-terminal domain-containing protein</fullName>
    </recommendedName>
</protein>
<name>A0ABY6TWD8_BIOOC</name>
<sequence length="514" mass="56172">MFVRLLLVAGAIIAALVALFIPGSPEREPYVQGRNKTALFISNIEHGLSNVHVATASALLEGYPDIEVHFASFSQLRKKLARVSAFAQAKTPAAKDIIFHELHGQPFFEAVELLGGDLESTISPPGVAGVDRFTKGLQDWISPWGVEEHMVIYNEIGAIIDEIDPAVVVLDTMMRPALDSTRDKNRVHAFVTPNTLVDNFLGDQPYGSMFWKYPAMTSGFDFPVPWRNMLENIYLNIRFIHAAMLTPNLSAKKVALRARGVKDPINFLKMHRDDVPWITMNTEGASIPVDVVPTNVTCAGPILLSVAPASEQDPELAQWVGRAPTVIINLGSGFSYPLNYVRPMVGAIVEVLTKTNVQVLWKFNKHGEYSDEELAPLKPFIESGRLQMSNWLPVDVLSLLETGDVVASVHHGGSNCFHEAVSAGVPHVILPMWVDLYNFAALSETAGIGVWGCRDTSPTWTADGISSAIIKVVDGGEASISLREKSKSLGDKLKAGEKGRDISAREIAKLAYVK</sequence>
<proteinExistence type="predicted"/>
<dbReference type="PANTHER" id="PTHR48050:SF13">
    <property type="entry name" value="STEROL 3-BETA-GLUCOSYLTRANSFERASE UGT80A2"/>
    <property type="match status" value="1"/>
</dbReference>
<dbReference type="InterPro" id="IPR050426">
    <property type="entry name" value="Glycosyltransferase_28"/>
</dbReference>
<dbReference type="SUPFAM" id="SSF53756">
    <property type="entry name" value="UDP-Glycosyltransferase/glycogen phosphorylase"/>
    <property type="match status" value="1"/>
</dbReference>
<gene>
    <name evidence="3" type="ORF">CLO192961_LOCUS98250</name>
</gene>
<reference evidence="3 4" key="1">
    <citation type="submission" date="2019-06" db="EMBL/GenBank/DDBJ databases">
        <authorList>
            <person name="Broberg M."/>
        </authorList>
    </citation>
    <scope>NUCLEOTIDE SEQUENCE [LARGE SCALE GENOMIC DNA]</scope>
</reference>